<reference evidence="1 2" key="1">
    <citation type="submission" date="2019-09" db="EMBL/GenBank/DDBJ databases">
        <title>Bacillus ochoae sp. nov., Paenibacillus whitsoniae sp. nov., Paenibacillus spiritus sp. nov. Isolated from the Mars Exploration Rover during spacecraft assembly.</title>
        <authorList>
            <person name="Seuylemezian A."/>
            <person name="Vaishampayan P."/>
        </authorList>
    </citation>
    <scope>NUCLEOTIDE SEQUENCE [LARGE SCALE GENOMIC DNA]</scope>
    <source>
        <strain evidence="1 2">MER_111</strain>
    </source>
</reference>
<accession>A0A5J5GHQ1</accession>
<evidence type="ECO:0000313" key="2">
    <source>
        <dbReference type="Proteomes" id="UP000367750"/>
    </source>
</evidence>
<dbReference type="Proteomes" id="UP000367750">
    <property type="component" value="Unassembled WGS sequence"/>
</dbReference>
<keyword evidence="2" id="KW-1185">Reference proteome</keyword>
<dbReference type="RefSeq" id="WP_150456543.1">
    <property type="nucleotide sequence ID" value="NZ_VYKK01000004.1"/>
</dbReference>
<protein>
    <submittedName>
        <fullName evidence="1">Uncharacterized protein</fullName>
    </submittedName>
</protein>
<proteinExistence type="predicted"/>
<dbReference type="OrthoDB" id="9848621at2"/>
<sequence>MNWKQRTPKIPLDHYDNTYTKLAKLNGITNIDQFLNPLSNVICNSYLLKNIDALAQRIILAIRNREAITISGDPD</sequence>
<dbReference type="AlphaFoldDB" id="A0A5J5GHQ1"/>
<comment type="caution">
    <text evidence="1">The sequence shown here is derived from an EMBL/GenBank/DDBJ whole genome shotgun (WGS) entry which is preliminary data.</text>
</comment>
<organism evidence="1 2">
    <name type="scientific">Paenibacillus spiritus</name>
    <dbReference type="NCBI Taxonomy" id="2496557"/>
    <lineage>
        <taxon>Bacteria</taxon>
        <taxon>Bacillati</taxon>
        <taxon>Bacillota</taxon>
        <taxon>Bacilli</taxon>
        <taxon>Bacillales</taxon>
        <taxon>Paenibacillaceae</taxon>
        <taxon>Paenibacillus</taxon>
    </lineage>
</organism>
<evidence type="ECO:0000313" key="1">
    <source>
        <dbReference type="EMBL" id="KAA9007253.1"/>
    </source>
</evidence>
<gene>
    <name evidence="1" type="ORF">F4V43_01845</name>
</gene>
<dbReference type="EMBL" id="VYKK01000004">
    <property type="protein sequence ID" value="KAA9007253.1"/>
    <property type="molecule type" value="Genomic_DNA"/>
</dbReference>
<name>A0A5J5GHQ1_9BACL</name>